<comment type="caution">
    <text evidence="1">The sequence shown here is derived from an EMBL/GenBank/DDBJ whole genome shotgun (WGS) entry which is preliminary data.</text>
</comment>
<evidence type="ECO:0000313" key="1">
    <source>
        <dbReference type="EMBL" id="CAF4597585.1"/>
    </source>
</evidence>
<dbReference type="Pfam" id="PF15348">
    <property type="entry name" value="GEMIN8"/>
    <property type="match status" value="1"/>
</dbReference>
<name>A0A8S2YXX0_9BILA</name>
<dbReference type="GO" id="GO:0000387">
    <property type="term" value="P:spliceosomal snRNP assembly"/>
    <property type="evidence" value="ECO:0007669"/>
    <property type="project" value="InterPro"/>
</dbReference>
<dbReference type="PANTHER" id="PTHR16238">
    <property type="entry name" value="GEM-ASSOCIATED PROTEIN 8"/>
    <property type="match status" value="1"/>
</dbReference>
<evidence type="ECO:0000313" key="2">
    <source>
        <dbReference type="Proteomes" id="UP000676336"/>
    </source>
</evidence>
<protein>
    <submittedName>
        <fullName evidence="1">Uncharacterized protein</fullName>
    </submittedName>
</protein>
<dbReference type="Proteomes" id="UP000676336">
    <property type="component" value="Unassembled WGS sequence"/>
</dbReference>
<dbReference type="EMBL" id="CAJOBI010103137">
    <property type="protein sequence ID" value="CAF4597585.1"/>
    <property type="molecule type" value="Genomic_DNA"/>
</dbReference>
<reference evidence="1" key="1">
    <citation type="submission" date="2021-02" db="EMBL/GenBank/DDBJ databases">
        <authorList>
            <person name="Nowell W R."/>
        </authorList>
    </citation>
    <scope>NUCLEOTIDE SEQUENCE</scope>
</reference>
<proteinExistence type="predicted"/>
<dbReference type="GO" id="GO:0032797">
    <property type="term" value="C:SMN complex"/>
    <property type="evidence" value="ECO:0007669"/>
    <property type="project" value="InterPro"/>
</dbReference>
<dbReference type="InterPro" id="IPR034754">
    <property type="entry name" value="GEMIN8"/>
</dbReference>
<organism evidence="1 2">
    <name type="scientific">Rotaria magnacalcarata</name>
    <dbReference type="NCBI Taxonomy" id="392030"/>
    <lineage>
        <taxon>Eukaryota</taxon>
        <taxon>Metazoa</taxon>
        <taxon>Spiralia</taxon>
        <taxon>Gnathifera</taxon>
        <taxon>Rotifera</taxon>
        <taxon>Eurotatoria</taxon>
        <taxon>Bdelloidea</taxon>
        <taxon>Philodinida</taxon>
        <taxon>Philodinidae</taxon>
        <taxon>Rotaria</taxon>
    </lineage>
</organism>
<sequence length="339" mass="39936">MTGCLLYFCRQRPFRPITDKTNQTSSKCTDRSNDYESDDTDSVILNIEDEQNIQTNDVINNDIFETKRTIFIALILFSLRYALAGLFWDRHVIIYGQLLDSYTNQSQKLELQLTILHSRITITILYLWRCLGPLSIQDYFIVAVFFDRTWEFIQKTSNSKMENNDLTFWKNYKAAMQWIQGNTNNCPPTSITNEDENTLYDEDNKALEFTIDDDLLDFYRLSREHKANRKTEKSQEKSEAEQFEIISGEQMRPSIQSISKLPPVNRSKLRQLELEWLYGSANSSKIHAREAHLQMEFDQIFDRKQPSYFPSLPNRLQLDPESFKQRTYFPTITILDETA</sequence>
<dbReference type="AlphaFoldDB" id="A0A8S2YXX0"/>
<dbReference type="PANTHER" id="PTHR16238:SF7">
    <property type="entry name" value="GEM-ASSOCIATED PROTEIN 8"/>
    <property type="match status" value="1"/>
</dbReference>
<gene>
    <name evidence="1" type="ORF">SMN809_LOCUS38936</name>
</gene>
<accession>A0A8S2YXX0</accession>